<feature type="signal peptide" evidence="1">
    <location>
        <begin position="1"/>
        <end position="21"/>
    </location>
</feature>
<feature type="domain" description="Ice-binding protein C-terminal" evidence="2">
    <location>
        <begin position="192"/>
        <end position="213"/>
    </location>
</feature>
<keyword evidence="1" id="KW-0732">Signal</keyword>
<evidence type="ECO:0000259" key="2">
    <source>
        <dbReference type="Pfam" id="PF07589"/>
    </source>
</evidence>
<dbReference type="Proteomes" id="UP000886687">
    <property type="component" value="Unassembled WGS sequence"/>
</dbReference>
<dbReference type="EMBL" id="JAEPDI010000002">
    <property type="protein sequence ID" value="MCG7938240.1"/>
    <property type="molecule type" value="Genomic_DNA"/>
</dbReference>
<dbReference type="NCBIfam" id="TIGR02595">
    <property type="entry name" value="PEP_CTERM"/>
    <property type="match status" value="1"/>
</dbReference>
<dbReference type="AlphaFoldDB" id="A0A9E4MZY7"/>
<proteinExistence type="predicted"/>
<evidence type="ECO:0000313" key="3">
    <source>
        <dbReference type="EMBL" id="MCG7938240.1"/>
    </source>
</evidence>
<comment type="caution">
    <text evidence="3">The sequence shown here is derived from an EMBL/GenBank/DDBJ whole genome shotgun (WGS) entry which is preliminary data.</text>
</comment>
<dbReference type="Pfam" id="PF07589">
    <property type="entry name" value="PEP-CTERM"/>
    <property type="match status" value="1"/>
</dbReference>
<protein>
    <submittedName>
        <fullName evidence="3">PEP-CTERM sorting domain-containing protein</fullName>
    </submittedName>
</protein>
<gene>
    <name evidence="3" type="ORF">JAZ04_05190</name>
</gene>
<evidence type="ECO:0000256" key="1">
    <source>
        <dbReference type="SAM" id="SignalP"/>
    </source>
</evidence>
<feature type="chain" id="PRO_5038440370" evidence="1">
    <location>
        <begin position="22"/>
        <end position="219"/>
    </location>
</feature>
<dbReference type="InterPro" id="IPR013424">
    <property type="entry name" value="Ice-binding_C"/>
</dbReference>
<name>A0A9E4MZY7_9GAMM</name>
<evidence type="ECO:0000313" key="4">
    <source>
        <dbReference type="Proteomes" id="UP000886687"/>
    </source>
</evidence>
<reference evidence="3" key="1">
    <citation type="journal article" date="2021" name="Proc. Natl. Acad. Sci. U.S.A.">
        <title>Global biogeography of chemosynthetic symbionts reveals both localized and globally distributed symbiont groups. .</title>
        <authorList>
            <person name="Osvatic J.T."/>
            <person name="Wilkins L.G.E."/>
            <person name="Leibrecht L."/>
            <person name="Leray M."/>
            <person name="Zauner S."/>
            <person name="Polzin J."/>
            <person name="Camacho Y."/>
            <person name="Gros O."/>
            <person name="van Gils J.A."/>
            <person name="Eisen J.A."/>
            <person name="Petersen J.M."/>
            <person name="Yuen B."/>
        </authorList>
    </citation>
    <scope>NUCLEOTIDE SEQUENCE</scope>
    <source>
        <strain evidence="3">MAGL173</strain>
    </source>
</reference>
<sequence length="219" mass="23768">MKRVSGIVLAGLLGLLGNAQATPMYYTFQGTIKSIIDRSGAVADSGLTVDDSTMYRFIVDTEQDATYTTFAGDEYTYTDTSDIDYFYADLASDHHIQPTDRDLTPTRPAEFKLGNTEIGSASLFGGAYDNYVRISNSYSISDWVVGMTGFTGVESAQNWFEEYSAITSTLTLQSISVVNLQSSTDDDDGTISVPEPSSILLLATGILGIGARRLRKKPI</sequence>
<organism evidence="3 4">
    <name type="scientific">Candidatus Thiodiazotropha lotti</name>
    <dbReference type="NCBI Taxonomy" id="2792787"/>
    <lineage>
        <taxon>Bacteria</taxon>
        <taxon>Pseudomonadati</taxon>
        <taxon>Pseudomonadota</taxon>
        <taxon>Gammaproteobacteria</taxon>
        <taxon>Chromatiales</taxon>
        <taxon>Sedimenticolaceae</taxon>
        <taxon>Candidatus Thiodiazotropha</taxon>
    </lineage>
</organism>
<accession>A0A9E4MZY7</accession>